<keyword evidence="2" id="KW-1185">Reference proteome</keyword>
<dbReference type="Proteomes" id="UP000593567">
    <property type="component" value="Unassembled WGS sequence"/>
</dbReference>
<accession>A0A7J7JRX1</accession>
<reference evidence="1" key="1">
    <citation type="submission" date="2020-06" db="EMBL/GenBank/DDBJ databases">
        <title>Draft genome of Bugula neritina, a colonial animal packing powerful symbionts and potential medicines.</title>
        <authorList>
            <person name="Rayko M."/>
        </authorList>
    </citation>
    <scope>NUCLEOTIDE SEQUENCE [LARGE SCALE GENOMIC DNA]</scope>
    <source>
        <strain evidence="1">Kwan_BN1</strain>
    </source>
</reference>
<evidence type="ECO:0000313" key="1">
    <source>
        <dbReference type="EMBL" id="KAF6028168.1"/>
    </source>
</evidence>
<organism evidence="1 2">
    <name type="scientific">Bugula neritina</name>
    <name type="common">Brown bryozoan</name>
    <name type="synonym">Sertularia neritina</name>
    <dbReference type="NCBI Taxonomy" id="10212"/>
    <lineage>
        <taxon>Eukaryota</taxon>
        <taxon>Metazoa</taxon>
        <taxon>Spiralia</taxon>
        <taxon>Lophotrochozoa</taxon>
        <taxon>Bryozoa</taxon>
        <taxon>Gymnolaemata</taxon>
        <taxon>Cheilostomatida</taxon>
        <taxon>Flustrina</taxon>
        <taxon>Buguloidea</taxon>
        <taxon>Bugulidae</taxon>
        <taxon>Bugula</taxon>
    </lineage>
</organism>
<gene>
    <name evidence="1" type="ORF">EB796_013519</name>
</gene>
<dbReference type="AlphaFoldDB" id="A0A7J7JRX1"/>
<dbReference type="EMBL" id="VXIV02001982">
    <property type="protein sequence ID" value="KAF6028168.1"/>
    <property type="molecule type" value="Genomic_DNA"/>
</dbReference>
<comment type="caution">
    <text evidence="1">The sequence shown here is derived from an EMBL/GenBank/DDBJ whole genome shotgun (WGS) entry which is preliminary data.</text>
</comment>
<proteinExistence type="predicted"/>
<protein>
    <submittedName>
        <fullName evidence="1">Uncharacterized protein</fullName>
    </submittedName>
</protein>
<evidence type="ECO:0000313" key="2">
    <source>
        <dbReference type="Proteomes" id="UP000593567"/>
    </source>
</evidence>
<name>A0A7J7JRX1_BUGNE</name>
<sequence>MIVQSCAVKLEESCQIDQQRWTNFIMWRSVQEGETSPRNQFIPVLMDKWVEQHILMDKWVKQHNELKKCDFQKFMTKVRGALKQEYPDEAQRGDTHVTATAPATYVSMDKDLIDF</sequence>